<feature type="compositionally biased region" description="Gly residues" evidence="14">
    <location>
        <begin position="1269"/>
        <end position="1289"/>
    </location>
</feature>
<evidence type="ECO:0000256" key="10">
    <source>
        <dbReference type="ARBA" id="ARBA00041300"/>
    </source>
</evidence>
<dbReference type="PROSITE" id="PS00972">
    <property type="entry name" value="USP_1"/>
    <property type="match status" value="1"/>
</dbReference>
<dbReference type="InterPro" id="IPR001394">
    <property type="entry name" value="Peptidase_C19_UCH"/>
</dbReference>
<dbReference type="PROSITE" id="PS00973">
    <property type="entry name" value="USP_2"/>
    <property type="match status" value="1"/>
</dbReference>
<gene>
    <name evidence="17 18" type="primary">LOC108674736</name>
</gene>
<proteinExistence type="inferred from homology"/>
<evidence type="ECO:0000256" key="13">
    <source>
        <dbReference type="ARBA" id="ARBA00043009"/>
    </source>
</evidence>
<feature type="compositionally biased region" description="Low complexity" evidence="14">
    <location>
        <begin position="643"/>
        <end position="667"/>
    </location>
</feature>
<sequence>MPASYTADVSGIAAALESNFKQQLHREAASGTLVPSSNNSQEDAVTDSWVDQILGNELFTKKIEYTCQKEQQFNRRWSLPNLMHLKKETCPQNGVLCNNNYKKNNIQTPGKTNNNNIIKTGDMNRVCKKDDELEEPRTVLYKKERVRLGWLRPPTHHSGLANLGNTCYLNSSLQALFHIPALGNWLEEERGQHLQQCQQSGISASFCSLCAVISTYVLTRQPSQQVIKPNLIVSKLKCIGKTFTLGRQEDAHEFIKLLLEHMERSYLLYRRATKLDHLSRQTTPLNQIFGGYLRQQVTCPACGHVSTTFSHFQDLVLDIRSSASLDQALDQYFRQETLDAHNCYRCERCKKKVPATKGSLIERPPNVLLLQLKRFTFNGCKIGKHINIDRVVDLTRFLTRRGGGAPGALRYRLVSMVVHLGGSQHGGHYIACAEGGAGHMLEFDDCSVRSVGLQSVLLRNPYILFYELIKQPQQPQSSPVGSKDVVRPCNNATLTRPIVLTSKINCKKSSPLSNGTNDLGEVVPRTPTSPAAASVAVLPPPKQRERITFDMKAAPLARNKMIVRTNVPLLNPKLLSSSSATSSSPTSSTHSLSLAVSNTSTSLISSTTPSTTNSSSTPSTSSVYSASASSALLASSSCVPSISTHTPSTSSSSTPSTSTSSKTFSPPVKSCNSVSKLNSIGYLLSTQKKVLTSIKAVDAVENKSLVPYVDDSDASENDDVSIDDKCQVSSSEKSQPAPSADVSRLPSKDDKTPKLTCTKQKNSQVSSSSSATPVKMNQTLCKNQLLIRKKIQSNFTEPYPETQTQVSLPMNGKVKSKTKAEVVSSSNKTSDGWVVSDSSDDGSNASNSSTCSGSTNFTVTENRPTNVAKKIVESADCNGWKVTKRKEINDKDVNQTTQPDKNGKASKGLMSYISCISGTEDSPLNASENRGSATATKKPHAFSNILKNSLCNGTSTQSPANTSVKLKLNGSKKLIHCNGTSGSSLSEEGAAPSMSNGGGILASINGDSTATSNGTSIPAIRNGVSSSTNGADGSSPSSHSIDKRKSGDVSTRNETAACVHQDAPAKTKLAWDRHVKGDLAYTLTSHRNKHDTQDDKSDVQSSKHKAALQVVWHPEGDEGERALHALKSSSSYVFGAKVSTWDGGDSELDVQKSRDVAAALRRTEHERYNDQLDEERQRKRKTPFDLEATQHKKRRFDTYVRHSAVSDGGGGGGNPNLIRLGGGANGNGWNAGYGGDKKRFNGGFHYGHGGGEYRGSGRRGFDGHRRGGGRPWRGGGGKRWGGGPFNLRR</sequence>
<dbReference type="GeneID" id="108674736"/>
<feature type="region of interest" description="Disordered" evidence="14">
    <location>
        <begin position="920"/>
        <end position="939"/>
    </location>
</feature>
<dbReference type="PANTHER" id="PTHR24006">
    <property type="entry name" value="UBIQUITIN CARBOXYL-TERMINAL HYDROLASE"/>
    <property type="match status" value="1"/>
</dbReference>
<name>A0A8B7NWN5_HYAAZ</name>
<dbReference type="Proteomes" id="UP000694843">
    <property type="component" value="Unplaced"/>
</dbReference>
<feature type="compositionally biased region" description="Polar residues" evidence="14">
    <location>
        <begin position="1023"/>
        <end position="1039"/>
    </location>
</feature>
<feature type="region of interest" description="Disordered" evidence="14">
    <location>
        <begin position="709"/>
        <end position="773"/>
    </location>
</feature>
<dbReference type="RefSeq" id="XP_018018204.1">
    <property type="nucleotide sequence ID" value="XM_018162715.2"/>
</dbReference>
<dbReference type="EC" id="3.4.19.12" evidence="4"/>
<feature type="compositionally biased region" description="Polar residues" evidence="14">
    <location>
        <begin position="920"/>
        <end position="935"/>
    </location>
</feature>
<feature type="domain" description="USP" evidence="15">
    <location>
        <begin position="158"/>
        <end position="469"/>
    </location>
</feature>
<dbReference type="CTD" id="38648"/>
<keyword evidence="6" id="KW-0833">Ubl conjugation pathway</keyword>
<evidence type="ECO:0000313" key="18">
    <source>
        <dbReference type="RefSeq" id="XP_018018204.1"/>
    </source>
</evidence>
<feature type="compositionally biased region" description="Polar residues" evidence="14">
    <location>
        <begin position="755"/>
        <end position="773"/>
    </location>
</feature>
<feature type="region of interest" description="Disordered" evidence="14">
    <location>
        <begin position="510"/>
        <end position="536"/>
    </location>
</feature>
<dbReference type="PROSITE" id="PS50235">
    <property type="entry name" value="USP_3"/>
    <property type="match status" value="1"/>
</dbReference>
<keyword evidence="8" id="KW-0788">Thiol protease</keyword>
<feature type="compositionally biased region" description="Low complexity" evidence="14">
    <location>
        <begin position="522"/>
        <end position="536"/>
    </location>
</feature>
<feature type="compositionally biased region" description="Low complexity" evidence="14">
    <location>
        <begin position="830"/>
        <end position="858"/>
    </location>
</feature>
<dbReference type="InterPro" id="IPR018200">
    <property type="entry name" value="USP_CS"/>
</dbReference>
<protein>
    <recommendedName>
        <fullName evidence="9">Ubiquitin carboxyl-terminal hydrolase 36</fullName>
        <ecNumber evidence="4">3.4.19.12</ecNumber>
    </recommendedName>
    <alternativeName>
        <fullName evidence="12">Deubiquitinating enzyme 36</fullName>
    </alternativeName>
    <alternativeName>
        <fullName evidence="11">Protein scrawny</fullName>
    </alternativeName>
    <alternativeName>
        <fullName evidence="10">Ubiquitin thioesterase 36</fullName>
    </alternativeName>
    <alternativeName>
        <fullName evidence="13">Ubiquitin-specific-processing protease 36</fullName>
    </alternativeName>
</protein>
<dbReference type="InterPro" id="IPR038765">
    <property type="entry name" value="Papain-like_cys_pep_sf"/>
</dbReference>
<feature type="region of interest" description="Disordered" evidence="14">
    <location>
        <begin position="602"/>
        <end position="621"/>
    </location>
</feature>
<comment type="similarity">
    <text evidence="3">Belongs to the peptidase C19 family.</text>
</comment>
<dbReference type="OrthoDB" id="420187at2759"/>
<dbReference type="KEGG" id="hazt:108674736"/>
<accession>A0A8B7NWN5</accession>
<dbReference type="GO" id="GO:0004843">
    <property type="term" value="F:cysteine-type deubiquitinase activity"/>
    <property type="evidence" value="ECO:0007669"/>
    <property type="project" value="UniProtKB-EC"/>
</dbReference>
<evidence type="ECO:0000259" key="15">
    <source>
        <dbReference type="PROSITE" id="PS50235"/>
    </source>
</evidence>
<feature type="region of interest" description="Disordered" evidence="14">
    <location>
        <begin position="1254"/>
        <end position="1289"/>
    </location>
</feature>
<comment type="subcellular location">
    <subcellularLocation>
        <location evidence="2">Nucleus</location>
        <location evidence="2">Nucleolus</location>
    </subcellularLocation>
</comment>
<dbReference type="RefSeq" id="XP_018018195.1">
    <property type="nucleotide sequence ID" value="XM_018162706.2"/>
</dbReference>
<dbReference type="GO" id="GO:0016579">
    <property type="term" value="P:protein deubiquitination"/>
    <property type="evidence" value="ECO:0007669"/>
    <property type="project" value="InterPro"/>
</dbReference>
<evidence type="ECO:0000256" key="3">
    <source>
        <dbReference type="ARBA" id="ARBA00009085"/>
    </source>
</evidence>
<dbReference type="Pfam" id="PF00443">
    <property type="entry name" value="UCH"/>
    <property type="match status" value="1"/>
</dbReference>
<evidence type="ECO:0000256" key="7">
    <source>
        <dbReference type="ARBA" id="ARBA00022801"/>
    </source>
</evidence>
<feature type="compositionally biased region" description="Polar residues" evidence="14">
    <location>
        <begin position="1006"/>
        <end position="1016"/>
    </location>
</feature>
<dbReference type="InterPro" id="IPR050164">
    <property type="entry name" value="Peptidase_C19"/>
</dbReference>
<dbReference type="GO" id="GO:0042981">
    <property type="term" value="P:regulation of apoptotic process"/>
    <property type="evidence" value="ECO:0007669"/>
    <property type="project" value="TreeGrafter"/>
</dbReference>
<feature type="region of interest" description="Disordered" evidence="14">
    <location>
        <begin position="798"/>
        <end position="860"/>
    </location>
</feature>
<feature type="compositionally biased region" description="Polar residues" evidence="14">
    <location>
        <begin position="727"/>
        <end position="737"/>
    </location>
</feature>
<keyword evidence="5" id="KW-0645">Protease</keyword>
<evidence type="ECO:0000256" key="4">
    <source>
        <dbReference type="ARBA" id="ARBA00012759"/>
    </source>
</evidence>
<evidence type="ECO:0000256" key="2">
    <source>
        <dbReference type="ARBA" id="ARBA00004604"/>
    </source>
</evidence>
<comment type="catalytic activity">
    <reaction evidence="1">
        <text>Thiol-dependent hydrolysis of ester, thioester, amide, peptide and isopeptide bonds formed by the C-terminal Gly of ubiquitin (a 76-residue protein attached to proteins as an intracellular targeting signal).</text>
        <dbReference type="EC" id="3.4.19.12"/>
    </reaction>
</comment>
<evidence type="ECO:0000256" key="1">
    <source>
        <dbReference type="ARBA" id="ARBA00000707"/>
    </source>
</evidence>
<evidence type="ECO:0000256" key="9">
    <source>
        <dbReference type="ARBA" id="ARBA00039432"/>
    </source>
</evidence>
<evidence type="ECO:0000256" key="5">
    <source>
        <dbReference type="ARBA" id="ARBA00022670"/>
    </source>
</evidence>
<dbReference type="GO" id="GO:0006508">
    <property type="term" value="P:proteolysis"/>
    <property type="evidence" value="ECO:0007669"/>
    <property type="project" value="UniProtKB-KW"/>
</dbReference>
<dbReference type="SUPFAM" id="SSF54001">
    <property type="entry name" value="Cysteine proteinases"/>
    <property type="match status" value="1"/>
</dbReference>
<evidence type="ECO:0000313" key="17">
    <source>
        <dbReference type="RefSeq" id="XP_018018195.1"/>
    </source>
</evidence>
<evidence type="ECO:0000256" key="6">
    <source>
        <dbReference type="ARBA" id="ARBA00022786"/>
    </source>
</evidence>
<organism evidence="16 18">
    <name type="scientific">Hyalella azteca</name>
    <name type="common">Amphipod</name>
    <dbReference type="NCBI Taxonomy" id="294128"/>
    <lineage>
        <taxon>Eukaryota</taxon>
        <taxon>Metazoa</taxon>
        <taxon>Ecdysozoa</taxon>
        <taxon>Arthropoda</taxon>
        <taxon>Crustacea</taxon>
        <taxon>Multicrustacea</taxon>
        <taxon>Malacostraca</taxon>
        <taxon>Eumalacostraca</taxon>
        <taxon>Peracarida</taxon>
        <taxon>Amphipoda</taxon>
        <taxon>Senticaudata</taxon>
        <taxon>Talitrida</taxon>
        <taxon>Talitroidea</taxon>
        <taxon>Hyalellidae</taxon>
        <taxon>Hyalella</taxon>
    </lineage>
</organism>
<dbReference type="Gene3D" id="3.90.70.10">
    <property type="entry name" value="Cysteine proteinases"/>
    <property type="match status" value="1"/>
</dbReference>
<dbReference type="PANTHER" id="PTHR24006:SF758">
    <property type="entry name" value="UBIQUITIN CARBOXYL-TERMINAL HYDROLASE 36"/>
    <property type="match status" value="1"/>
</dbReference>
<dbReference type="GO" id="GO:0005730">
    <property type="term" value="C:nucleolus"/>
    <property type="evidence" value="ECO:0007669"/>
    <property type="project" value="UniProtKB-SubCell"/>
</dbReference>
<evidence type="ECO:0000256" key="14">
    <source>
        <dbReference type="SAM" id="MobiDB-lite"/>
    </source>
</evidence>
<keyword evidence="16" id="KW-1185">Reference proteome</keyword>
<reference evidence="17 18" key="1">
    <citation type="submission" date="2025-04" db="UniProtKB">
        <authorList>
            <consortium name="RefSeq"/>
        </authorList>
    </citation>
    <scope>IDENTIFICATION</scope>
    <source>
        <tissue evidence="17 18">Whole organism</tissue>
    </source>
</reference>
<evidence type="ECO:0000313" key="16">
    <source>
        <dbReference type="Proteomes" id="UP000694843"/>
    </source>
</evidence>
<feature type="compositionally biased region" description="Polar residues" evidence="14">
    <location>
        <begin position="798"/>
        <end position="808"/>
    </location>
</feature>
<dbReference type="GO" id="GO:0005829">
    <property type="term" value="C:cytosol"/>
    <property type="evidence" value="ECO:0007669"/>
    <property type="project" value="TreeGrafter"/>
</dbReference>
<dbReference type="InterPro" id="IPR028889">
    <property type="entry name" value="USP"/>
</dbReference>
<evidence type="ECO:0000256" key="8">
    <source>
        <dbReference type="ARBA" id="ARBA00022807"/>
    </source>
</evidence>
<feature type="compositionally biased region" description="Acidic residues" evidence="14">
    <location>
        <begin position="710"/>
        <end position="721"/>
    </location>
</feature>
<evidence type="ECO:0000256" key="12">
    <source>
        <dbReference type="ARBA" id="ARBA00042420"/>
    </source>
</evidence>
<evidence type="ECO:0000256" key="11">
    <source>
        <dbReference type="ARBA" id="ARBA00042154"/>
    </source>
</evidence>
<feature type="region of interest" description="Disordered" evidence="14">
    <location>
        <begin position="643"/>
        <end position="670"/>
    </location>
</feature>
<keyword evidence="7 17" id="KW-0378">Hydrolase</keyword>
<feature type="region of interest" description="Disordered" evidence="14">
    <location>
        <begin position="1006"/>
        <end position="1057"/>
    </location>
</feature>